<evidence type="ECO:0000259" key="2">
    <source>
        <dbReference type="PROSITE" id="PS50878"/>
    </source>
</evidence>
<feature type="compositionally biased region" description="Basic and acidic residues" evidence="1">
    <location>
        <begin position="173"/>
        <end position="185"/>
    </location>
</feature>
<name>A0A5J4VUS0_9EUKA</name>
<dbReference type="InterPro" id="IPR000477">
    <property type="entry name" value="RT_dom"/>
</dbReference>
<dbReference type="InterPro" id="IPR043128">
    <property type="entry name" value="Rev_trsase/Diguanyl_cyclase"/>
</dbReference>
<dbReference type="InterPro" id="IPR043502">
    <property type="entry name" value="DNA/RNA_pol_sf"/>
</dbReference>
<organism evidence="3 4">
    <name type="scientific">Streblomastix strix</name>
    <dbReference type="NCBI Taxonomy" id="222440"/>
    <lineage>
        <taxon>Eukaryota</taxon>
        <taxon>Metamonada</taxon>
        <taxon>Preaxostyla</taxon>
        <taxon>Oxymonadida</taxon>
        <taxon>Streblomastigidae</taxon>
        <taxon>Streblomastix</taxon>
    </lineage>
</organism>
<sequence>MPFGTKNSRIYFATAMEPIMQQIRLRAEVRIINYVDDIQLFHKNKENHIMATTKVLWTLKYFGFTINAEKSETEQKQTVIFLGQKWNLTNPTIRTKPKQRLLLIHDLYQMRRRIEAGTEIMIKQVAKLNAEHNYQNTSVPTCITFQQYNGSQNGKNSSTERQERNNNNGNESNSRDEFVDNETKIKHSSTTITNTLRNDNGNERRTPQIGFNFRERYANDFNSSWNLEQKISEVNQQQQGNQGYNLRLTKFRQSLKEFVNPIPGDQKRQQYSKKLGIQIQITHLPGVKNEISDALSRLSRARDCKLKKKIFQQTCLQMNLNPTIDLFSQHFNILLLRFISTTKGHKEIAIDAQNYLERKILYEFIHQSLSFQQF</sequence>
<dbReference type="SUPFAM" id="SSF56672">
    <property type="entry name" value="DNA/RNA polymerases"/>
    <property type="match status" value="1"/>
</dbReference>
<accession>A0A5J4VUS0</accession>
<dbReference type="AlphaFoldDB" id="A0A5J4VUS0"/>
<dbReference type="Gene3D" id="3.30.70.270">
    <property type="match status" value="1"/>
</dbReference>
<feature type="domain" description="Reverse transcriptase" evidence="2">
    <location>
        <begin position="1"/>
        <end position="86"/>
    </location>
</feature>
<evidence type="ECO:0000313" key="4">
    <source>
        <dbReference type="Proteomes" id="UP000324800"/>
    </source>
</evidence>
<evidence type="ECO:0000313" key="3">
    <source>
        <dbReference type="EMBL" id="KAA6386464.1"/>
    </source>
</evidence>
<reference evidence="3 4" key="1">
    <citation type="submission" date="2019-03" db="EMBL/GenBank/DDBJ databases">
        <title>Single cell metagenomics reveals metabolic interactions within the superorganism composed of flagellate Streblomastix strix and complex community of Bacteroidetes bacteria on its surface.</title>
        <authorList>
            <person name="Treitli S.C."/>
            <person name="Kolisko M."/>
            <person name="Husnik F."/>
            <person name="Keeling P."/>
            <person name="Hampl V."/>
        </authorList>
    </citation>
    <scope>NUCLEOTIDE SEQUENCE [LARGE SCALE GENOMIC DNA]</scope>
    <source>
        <strain evidence="3">ST1C</strain>
    </source>
</reference>
<feature type="compositionally biased region" description="Polar residues" evidence="1">
    <location>
        <begin position="147"/>
        <end position="157"/>
    </location>
</feature>
<proteinExistence type="predicted"/>
<dbReference type="OrthoDB" id="8003593at2759"/>
<dbReference type="Proteomes" id="UP000324800">
    <property type="component" value="Unassembled WGS sequence"/>
</dbReference>
<dbReference type="InterPro" id="IPR052055">
    <property type="entry name" value="Hepadnavirus_pol/RT"/>
</dbReference>
<dbReference type="PANTHER" id="PTHR33050:SF7">
    <property type="entry name" value="RIBONUCLEASE H"/>
    <property type="match status" value="1"/>
</dbReference>
<dbReference type="Pfam" id="PF00078">
    <property type="entry name" value="RVT_1"/>
    <property type="match status" value="1"/>
</dbReference>
<evidence type="ECO:0000256" key="1">
    <source>
        <dbReference type="SAM" id="MobiDB-lite"/>
    </source>
</evidence>
<dbReference type="PANTHER" id="PTHR33050">
    <property type="entry name" value="REVERSE TRANSCRIPTASE DOMAIN-CONTAINING PROTEIN"/>
    <property type="match status" value="1"/>
</dbReference>
<dbReference type="PROSITE" id="PS50878">
    <property type="entry name" value="RT_POL"/>
    <property type="match status" value="1"/>
</dbReference>
<feature type="region of interest" description="Disordered" evidence="1">
    <location>
        <begin position="147"/>
        <end position="206"/>
    </location>
</feature>
<protein>
    <recommendedName>
        <fullName evidence="2">Reverse transcriptase domain-containing protein</fullName>
    </recommendedName>
</protein>
<dbReference type="EMBL" id="SNRW01004792">
    <property type="protein sequence ID" value="KAA6386464.1"/>
    <property type="molecule type" value="Genomic_DNA"/>
</dbReference>
<gene>
    <name evidence="3" type="ORF">EZS28_018007</name>
</gene>
<feature type="compositionally biased region" description="Polar residues" evidence="1">
    <location>
        <begin position="188"/>
        <end position="199"/>
    </location>
</feature>
<comment type="caution">
    <text evidence="3">The sequence shown here is derived from an EMBL/GenBank/DDBJ whole genome shotgun (WGS) entry which is preliminary data.</text>
</comment>